<evidence type="ECO:0000256" key="9">
    <source>
        <dbReference type="ARBA" id="ARBA00023053"/>
    </source>
</evidence>
<keyword evidence="10 12" id="KW-0486">Methionine biosynthesis</keyword>
<dbReference type="PANTHER" id="PTHR43331">
    <property type="entry name" value="HOMOSERINE DEHYDROGENASE"/>
    <property type="match status" value="1"/>
</dbReference>
<feature type="domain" description="Aspartate/homoserine dehydrogenase NAD-binding" evidence="15">
    <location>
        <begin position="7"/>
        <end position="111"/>
    </location>
</feature>
<comment type="similarity">
    <text evidence="3 13">Belongs to the homoserine dehydrogenase family.</text>
</comment>
<organism evidence="16 17">
    <name type="scientific">Candidatus Pullichristensenella excrementigallinarum</name>
    <dbReference type="NCBI Taxonomy" id="2840907"/>
    <lineage>
        <taxon>Bacteria</taxon>
        <taxon>Bacillati</taxon>
        <taxon>Bacillota</taxon>
        <taxon>Clostridia</taxon>
        <taxon>Candidatus Pullichristensenella</taxon>
    </lineage>
</organism>
<dbReference type="GO" id="GO:0050661">
    <property type="term" value="F:NADP binding"/>
    <property type="evidence" value="ECO:0007669"/>
    <property type="project" value="InterPro"/>
</dbReference>
<proteinExistence type="inferred from homology"/>
<gene>
    <name evidence="16" type="ORF">IAB02_08025</name>
</gene>
<reference evidence="16" key="1">
    <citation type="submission" date="2020-10" db="EMBL/GenBank/DDBJ databases">
        <authorList>
            <person name="Gilroy R."/>
        </authorList>
    </citation>
    <scope>NUCLEOTIDE SEQUENCE</scope>
    <source>
        <strain evidence="16">ChiHcec3-11533</strain>
    </source>
</reference>
<evidence type="ECO:0000256" key="11">
    <source>
        <dbReference type="ARBA" id="ARBA00048841"/>
    </source>
</evidence>
<evidence type="ECO:0000259" key="15">
    <source>
        <dbReference type="Pfam" id="PF03447"/>
    </source>
</evidence>
<dbReference type="Pfam" id="PF03447">
    <property type="entry name" value="NAD_binding_3"/>
    <property type="match status" value="1"/>
</dbReference>
<evidence type="ECO:0000256" key="5">
    <source>
        <dbReference type="ARBA" id="ARBA00013376"/>
    </source>
</evidence>
<evidence type="ECO:0000256" key="4">
    <source>
        <dbReference type="ARBA" id="ARBA00013213"/>
    </source>
</evidence>
<dbReference type="GO" id="GO:0009086">
    <property type="term" value="P:methionine biosynthetic process"/>
    <property type="evidence" value="ECO:0007669"/>
    <property type="project" value="UniProtKB-KW"/>
</dbReference>
<comment type="caution">
    <text evidence="16">The sequence shown here is derived from an EMBL/GenBank/DDBJ whole genome shotgun (WGS) entry which is preliminary data.</text>
</comment>
<dbReference type="EC" id="1.1.1.3" evidence="4 12"/>
<feature type="domain" description="Homoserine dehydrogenase catalytic" evidence="14">
    <location>
        <begin position="121"/>
        <end position="299"/>
    </location>
</feature>
<keyword evidence="7 12" id="KW-0791">Threonine biosynthesis</keyword>
<dbReference type="PROSITE" id="PS01042">
    <property type="entry name" value="HOMOSER_DHGENASE"/>
    <property type="match status" value="1"/>
</dbReference>
<protein>
    <recommendedName>
        <fullName evidence="5 12">Homoserine dehydrogenase</fullName>
        <ecNumber evidence="4 12">1.1.1.3</ecNumber>
    </recommendedName>
</protein>
<dbReference type="InterPro" id="IPR005106">
    <property type="entry name" value="Asp/hSer_DH_NAD-bd"/>
</dbReference>
<dbReference type="Gene3D" id="3.30.360.10">
    <property type="entry name" value="Dihydrodipicolinate Reductase, domain 2"/>
    <property type="match status" value="1"/>
</dbReference>
<dbReference type="Pfam" id="PF00742">
    <property type="entry name" value="Homoserine_dh"/>
    <property type="match status" value="1"/>
</dbReference>
<evidence type="ECO:0000256" key="3">
    <source>
        <dbReference type="ARBA" id="ARBA00006753"/>
    </source>
</evidence>
<comment type="pathway">
    <text evidence="1 12">Amino-acid biosynthesis; L-threonine biosynthesis; L-threonine from L-aspartate: step 3/5.</text>
</comment>
<evidence type="ECO:0000256" key="12">
    <source>
        <dbReference type="RuleBase" id="RU000579"/>
    </source>
</evidence>
<evidence type="ECO:0000256" key="7">
    <source>
        <dbReference type="ARBA" id="ARBA00022697"/>
    </source>
</evidence>
<dbReference type="EMBL" id="DVMU01000182">
    <property type="protein sequence ID" value="HIU34494.1"/>
    <property type="molecule type" value="Genomic_DNA"/>
</dbReference>
<evidence type="ECO:0000256" key="2">
    <source>
        <dbReference type="ARBA" id="ARBA00005062"/>
    </source>
</evidence>
<evidence type="ECO:0000256" key="8">
    <source>
        <dbReference type="ARBA" id="ARBA00023002"/>
    </source>
</evidence>
<evidence type="ECO:0000256" key="10">
    <source>
        <dbReference type="ARBA" id="ARBA00023167"/>
    </source>
</evidence>
<dbReference type="PANTHER" id="PTHR43331:SF1">
    <property type="entry name" value="HOMOSERINE DEHYDROGENASE"/>
    <property type="match status" value="1"/>
</dbReference>
<dbReference type="GO" id="GO:0004412">
    <property type="term" value="F:homoserine dehydrogenase activity"/>
    <property type="evidence" value="ECO:0007669"/>
    <property type="project" value="UniProtKB-EC"/>
</dbReference>
<comment type="catalytic activity">
    <reaction evidence="11">
        <text>L-homoserine + NADP(+) = L-aspartate 4-semialdehyde + NADPH + H(+)</text>
        <dbReference type="Rhea" id="RHEA:15761"/>
        <dbReference type="ChEBI" id="CHEBI:15378"/>
        <dbReference type="ChEBI" id="CHEBI:57476"/>
        <dbReference type="ChEBI" id="CHEBI:57783"/>
        <dbReference type="ChEBI" id="CHEBI:58349"/>
        <dbReference type="ChEBI" id="CHEBI:537519"/>
        <dbReference type="EC" id="1.1.1.3"/>
    </reaction>
    <physiologicalReaction direction="right-to-left" evidence="11">
        <dbReference type="Rhea" id="RHEA:15763"/>
    </physiologicalReaction>
</comment>
<dbReference type="SUPFAM" id="SSF55347">
    <property type="entry name" value="Glyceraldehyde-3-phosphate dehydrogenase-like, C-terminal domain"/>
    <property type="match status" value="1"/>
</dbReference>
<name>A0A9D1LCB6_9FIRM</name>
<dbReference type="Gene3D" id="3.30.70.260">
    <property type="match status" value="1"/>
</dbReference>
<evidence type="ECO:0000313" key="16">
    <source>
        <dbReference type="EMBL" id="HIU34494.1"/>
    </source>
</evidence>
<evidence type="ECO:0000256" key="13">
    <source>
        <dbReference type="RuleBase" id="RU004171"/>
    </source>
</evidence>
<dbReference type="FunFam" id="3.30.360.10:FF:000005">
    <property type="entry name" value="Homoserine dehydrogenase"/>
    <property type="match status" value="1"/>
</dbReference>
<keyword evidence="12" id="KW-0521">NADP</keyword>
<dbReference type="AlphaFoldDB" id="A0A9D1LCB6"/>
<dbReference type="NCBIfam" id="NF004976">
    <property type="entry name" value="PRK06349.1"/>
    <property type="match status" value="1"/>
</dbReference>
<keyword evidence="8 12" id="KW-0560">Oxidoreductase</keyword>
<sequence length="378" mass="41200">MNIGLLGMGTIGSGVFEILEKRSDIRVSRVLDIRDIAGLEGRLTRRFEDILEDPAIDTVVELLGGLEPAHTFAVRSMQAGKHFVTANKLMVSTHFSELMRVADEAGVEFRFSACVGGGIPYLYNLLRARRADRVLEVGGIVNGTTNLILDTMQSTGADFQEVLLQAQRMGYAEADPSADIDGLDARSKLSISMNLAFDVCIDPAAIPTAGIRHLHKGDVEAFAALGYACRFLTRAVRQEDGRLSAYVEPTLLPASAIEAAVGKNDNLISFTGEYAGVQKFFGQGAGKFPTGYAVVEDLIDILGPDRLPLCGRYAPTDLANHLVSQSYYLRTSAPLNVEAESLGENRYRTRPLPVGEMHSRAEEMRRADPELFFAGIRE</sequence>
<dbReference type="GO" id="GO:0009088">
    <property type="term" value="P:threonine biosynthetic process"/>
    <property type="evidence" value="ECO:0007669"/>
    <property type="project" value="UniProtKB-KW"/>
</dbReference>
<evidence type="ECO:0000256" key="6">
    <source>
        <dbReference type="ARBA" id="ARBA00022605"/>
    </source>
</evidence>
<dbReference type="InterPro" id="IPR036291">
    <property type="entry name" value="NAD(P)-bd_dom_sf"/>
</dbReference>
<evidence type="ECO:0000259" key="14">
    <source>
        <dbReference type="Pfam" id="PF00742"/>
    </source>
</evidence>
<reference evidence="16" key="2">
    <citation type="journal article" date="2021" name="PeerJ">
        <title>Extensive microbial diversity within the chicken gut microbiome revealed by metagenomics and culture.</title>
        <authorList>
            <person name="Gilroy R."/>
            <person name="Ravi A."/>
            <person name="Getino M."/>
            <person name="Pursley I."/>
            <person name="Horton D.L."/>
            <person name="Alikhan N.F."/>
            <person name="Baker D."/>
            <person name="Gharbi K."/>
            <person name="Hall N."/>
            <person name="Watson M."/>
            <person name="Adriaenssens E.M."/>
            <person name="Foster-Nyarko E."/>
            <person name="Jarju S."/>
            <person name="Secka A."/>
            <person name="Antonio M."/>
            <person name="Oren A."/>
            <person name="Chaudhuri R.R."/>
            <person name="La Ragione R."/>
            <person name="Hildebrand F."/>
            <person name="Pallen M.J."/>
        </authorList>
    </citation>
    <scope>NUCLEOTIDE SEQUENCE</scope>
    <source>
        <strain evidence="16">ChiHcec3-11533</strain>
    </source>
</reference>
<keyword evidence="9" id="KW-0915">Sodium</keyword>
<dbReference type="SUPFAM" id="SSF51735">
    <property type="entry name" value="NAD(P)-binding Rossmann-fold domains"/>
    <property type="match status" value="1"/>
</dbReference>
<dbReference type="InterPro" id="IPR019811">
    <property type="entry name" value="HDH_CS"/>
</dbReference>
<evidence type="ECO:0000256" key="1">
    <source>
        <dbReference type="ARBA" id="ARBA00005056"/>
    </source>
</evidence>
<dbReference type="Gene3D" id="3.40.50.720">
    <property type="entry name" value="NAD(P)-binding Rossmann-like Domain"/>
    <property type="match status" value="1"/>
</dbReference>
<accession>A0A9D1LCB6</accession>
<keyword evidence="6 12" id="KW-0028">Amino-acid biosynthesis</keyword>
<evidence type="ECO:0000313" key="17">
    <source>
        <dbReference type="Proteomes" id="UP000824072"/>
    </source>
</evidence>
<dbReference type="InterPro" id="IPR001342">
    <property type="entry name" value="HDH_cat"/>
</dbReference>
<comment type="pathway">
    <text evidence="2 12">Amino-acid biosynthesis; L-methionine biosynthesis via de novo pathway; L-homoserine from L-aspartate: step 3/3.</text>
</comment>
<dbReference type="Proteomes" id="UP000824072">
    <property type="component" value="Unassembled WGS sequence"/>
</dbReference>